<proteinExistence type="predicted"/>
<protein>
    <submittedName>
        <fullName evidence="4">TetR/AcrR family transcriptional regulator</fullName>
    </submittedName>
</protein>
<feature type="domain" description="HTH tetR-type" evidence="3">
    <location>
        <begin position="51"/>
        <end position="110"/>
    </location>
</feature>
<dbReference type="SUPFAM" id="SSF48498">
    <property type="entry name" value="Tetracyclin repressor-like, C-terminal domain"/>
    <property type="match status" value="1"/>
</dbReference>
<accession>A0ABV6HCK2</accession>
<gene>
    <name evidence="4" type="ORF">ACFFJD_17400</name>
</gene>
<dbReference type="PROSITE" id="PS50977">
    <property type="entry name" value="HTH_TETR_2"/>
    <property type="match status" value="1"/>
</dbReference>
<dbReference type="InterPro" id="IPR036271">
    <property type="entry name" value="Tet_transcr_reg_TetR-rel_C_sf"/>
</dbReference>
<sequence>MATPPRPAGAARAAVNAAAILTREIEQRLLAPAVDAVASDGRKQRWARHKQARRTELILGTMEAVRALGPEAGMDEIAAHVGVSKTVLYRYFTDKNDLAAAVSEAFIQTTLLPGLTEALTEELDDFELVRAVIGVYVRTVAQNPNLYRYSVTTEHSDPGMLAAAVRVFAGAIESTLHSRLTDREAETSGAATWALVMIGGVELTVGRWLDAPWVDADQLTDELTMLLWGGVAGVIQAGGSASDFVAAPPRISPILNEE</sequence>
<name>A0ABV6HCK2_9ACTN</name>
<feature type="DNA-binding region" description="H-T-H motif" evidence="2">
    <location>
        <begin position="73"/>
        <end position="92"/>
    </location>
</feature>
<comment type="caution">
    <text evidence="4">The sequence shown here is derived from an EMBL/GenBank/DDBJ whole genome shotgun (WGS) entry which is preliminary data.</text>
</comment>
<evidence type="ECO:0000256" key="2">
    <source>
        <dbReference type="PROSITE-ProRule" id="PRU00335"/>
    </source>
</evidence>
<dbReference type="Pfam" id="PF00440">
    <property type="entry name" value="TetR_N"/>
    <property type="match status" value="1"/>
</dbReference>
<dbReference type="SUPFAM" id="SSF46689">
    <property type="entry name" value="Homeodomain-like"/>
    <property type="match status" value="1"/>
</dbReference>
<dbReference type="RefSeq" id="WP_382366481.1">
    <property type="nucleotide sequence ID" value="NZ_JBHLWV010000056.1"/>
</dbReference>
<keyword evidence="1 2" id="KW-0238">DNA-binding</keyword>
<dbReference type="EMBL" id="JBHLWV010000056">
    <property type="protein sequence ID" value="MFC0316622.1"/>
    <property type="molecule type" value="Genomic_DNA"/>
</dbReference>
<dbReference type="PANTHER" id="PTHR30055:SF160">
    <property type="entry name" value="TRANSCRIPTIONAL REGULATORY PROTEIN (PROBABLY ASNC-FAMILY)-RELATED"/>
    <property type="match status" value="1"/>
</dbReference>
<reference evidence="4 5" key="1">
    <citation type="submission" date="2024-09" db="EMBL/GenBank/DDBJ databases">
        <authorList>
            <person name="Sun Q."/>
            <person name="Mori K."/>
        </authorList>
    </citation>
    <scope>NUCLEOTIDE SEQUENCE [LARGE SCALE GENOMIC DNA]</scope>
    <source>
        <strain evidence="4 5">CCM 7957</strain>
    </source>
</reference>
<evidence type="ECO:0000259" key="3">
    <source>
        <dbReference type="PROSITE" id="PS50977"/>
    </source>
</evidence>
<keyword evidence="5" id="KW-1185">Reference proteome</keyword>
<dbReference type="InterPro" id="IPR001647">
    <property type="entry name" value="HTH_TetR"/>
</dbReference>
<dbReference type="InterPro" id="IPR009057">
    <property type="entry name" value="Homeodomain-like_sf"/>
</dbReference>
<evidence type="ECO:0000313" key="5">
    <source>
        <dbReference type="Proteomes" id="UP001589783"/>
    </source>
</evidence>
<organism evidence="4 5">
    <name type="scientific">Gordonia phosphorivorans</name>
    <dbReference type="NCBI Taxonomy" id="1056982"/>
    <lineage>
        <taxon>Bacteria</taxon>
        <taxon>Bacillati</taxon>
        <taxon>Actinomycetota</taxon>
        <taxon>Actinomycetes</taxon>
        <taxon>Mycobacteriales</taxon>
        <taxon>Gordoniaceae</taxon>
        <taxon>Gordonia</taxon>
    </lineage>
</organism>
<dbReference type="Proteomes" id="UP001589783">
    <property type="component" value="Unassembled WGS sequence"/>
</dbReference>
<evidence type="ECO:0000313" key="4">
    <source>
        <dbReference type="EMBL" id="MFC0316622.1"/>
    </source>
</evidence>
<evidence type="ECO:0000256" key="1">
    <source>
        <dbReference type="ARBA" id="ARBA00023125"/>
    </source>
</evidence>
<dbReference type="InterPro" id="IPR050109">
    <property type="entry name" value="HTH-type_TetR-like_transc_reg"/>
</dbReference>
<dbReference type="PANTHER" id="PTHR30055">
    <property type="entry name" value="HTH-TYPE TRANSCRIPTIONAL REGULATOR RUTR"/>
    <property type="match status" value="1"/>
</dbReference>
<dbReference type="Gene3D" id="1.10.357.10">
    <property type="entry name" value="Tetracycline Repressor, domain 2"/>
    <property type="match status" value="1"/>
</dbReference>